<evidence type="ECO:0000259" key="5">
    <source>
        <dbReference type="Pfam" id="PF00248"/>
    </source>
</evidence>
<sequence length="348" mass="38501">MQHRSLGRSGLSVSAICLGTMTWGQQNTEADAHAQMDLALDRGVDFFDTAELYPVPPRPETQGRTEEYIGTWFRDRGTRDKVILASKVVGPGRMTHFRDGSVRLDRTNIRQAVEDSLRRLRTDYIDLYYLHWPERGANYFGRLGYEPDPERDANAIALAETMQVLQELVRAGSIRHVALSNETAWGLMHTVGLAETQGLPRPACIQNPYNLLNRGFEVGLAEAAIREEVPLCAYSPLAMGTLSGKYLGGAQPEGARLTQFGDIFGRYLKPRGVAATERYVALARDHGLDPAHMALAYVNSRPFVASNIIGATTLEQLARNIDSITVTLPESVLEGIEAIHAEFTYPCP</sequence>
<keyword evidence="2" id="KW-0560">Oxidoreductase</keyword>
<protein>
    <recommendedName>
        <fullName evidence="4">Protein tas</fullName>
    </recommendedName>
</protein>
<dbReference type="InterPro" id="IPR020471">
    <property type="entry name" value="AKR"/>
</dbReference>
<evidence type="ECO:0000313" key="6">
    <source>
        <dbReference type="EMBL" id="MQX36889.1"/>
    </source>
</evidence>
<dbReference type="InterPro" id="IPR023210">
    <property type="entry name" value="NADP_OxRdtase_dom"/>
</dbReference>
<evidence type="ECO:0000256" key="3">
    <source>
        <dbReference type="ARBA" id="ARBA00038157"/>
    </source>
</evidence>
<dbReference type="Proteomes" id="UP000434582">
    <property type="component" value="Unassembled WGS sequence"/>
</dbReference>
<reference evidence="6 7" key="1">
    <citation type="submission" date="2019-10" db="EMBL/GenBank/DDBJ databases">
        <title>Draft whole-genome sequence of the purple nonsulfur photosynthetic bacterium Roseospira navarrensis DSM 15114.</title>
        <authorList>
            <person name="Kyndt J.A."/>
            <person name="Meyer T.E."/>
        </authorList>
    </citation>
    <scope>NUCLEOTIDE SEQUENCE [LARGE SCALE GENOMIC DNA]</scope>
    <source>
        <strain evidence="6 7">DSM 15114</strain>
    </source>
</reference>
<name>A0A7X1ZF64_9PROT</name>
<dbReference type="CDD" id="cd19094">
    <property type="entry name" value="AKR_Tas-like"/>
    <property type="match status" value="1"/>
</dbReference>
<dbReference type="Gene3D" id="3.20.20.100">
    <property type="entry name" value="NADP-dependent oxidoreductase domain"/>
    <property type="match status" value="1"/>
</dbReference>
<dbReference type="InterPro" id="IPR036812">
    <property type="entry name" value="NAD(P)_OxRdtase_dom_sf"/>
</dbReference>
<dbReference type="SUPFAM" id="SSF51430">
    <property type="entry name" value="NAD(P)-linked oxidoreductase"/>
    <property type="match status" value="1"/>
</dbReference>
<feature type="domain" description="NADP-dependent oxidoreductase" evidence="5">
    <location>
        <begin position="15"/>
        <end position="339"/>
    </location>
</feature>
<dbReference type="Pfam" id="PF00248">
    <property type="entry name" value="Aldo_ket_red"/>
    <property type="match status" value="1"/>
</dbReference>
<evidence type="ECO:0000313" key="7">
    <source>
        <dbReference type="Proteomes" id="UP000434582"/>
    </source>
</evidence>
<dbReference type="InterPro" id="IPR050523">
    <property type="entry name" value="AKR_Detox_Biosynth"/>
</dbReference>
<dbReference type="AlphaFoldDB" id="A0A7X1ZF64"/>
<comment type="caution">
    <text evidence="6">The sequence shown here is derived from an EMBL/GenBank/DDBJ whole genome shotgun (WGS) entry which is preliminary data.</text>
</comment>
<dbReference type="PANTHER" id="PTHR43364:SF4">
    <property type="entry name" value="NAD(P)-LINKED OXIDOREDUCTASE SUPERFAMILY PROTEIN"/>
    <property type="match status" value="1"/>
</dbReference>
<dbReference type="NCBIfam" id="NF007912">
    <property type="entry name" value="PRK10625.1"/>
    <property type="match status" value="1"/>
</dbReference>
<dbReference type="EMBL" id="WIVE01000028">
    <property type="protein sequence ID" value="MQX36889.1"/>
    <property type="molecule type" value="Genomic_DNA"/>
</dbReference>
<dbReference type="PRINTS" id="PR00069">
    <property type="entry name" value="ALDKETRDTASE"/>
</dbReference>
<evidence type="ECO:0000256" key="1">
    <source>
        <dbReference type="ARBA" id="ARBA00022857"/>
    </source>
</evidence>
<evidence type="ECO:0000256" key="4">
    <source>
        <dbReference type="ARBA" id="ARBA00070119"/>
    </source>
</evidence>
<evidence type="ECO:0000256" key="2">
    <source>
        <dbReference type="ARBA" id="ARBA00023002"/>
    </source>
</evidence>
<organism evidence="6 7">
    <name type="scientific">Roseospira navarrensis</name>
    <dbReference type="NCBI Taxonomy" id="140058"/>
    <lineage>
        <taxon>Bacteria</taxon>
        <taxon>Pseudomonadati</taxon>
        <taxon>Pseudomonadota</taxon>
        <taxon>Alphaproteobacteria</taxon>
        <taxon>Rhodospirillales</taxon>
        <taxon>Rhodospirillaceae</taxon>
        <taxon>Roseospira</taxon>
    </lineage>
</organism>
<proteinExistence type="inferred from homology"/>
<comment type="similarity">
    <text evidence="3">Belongs to the aldo/keto reductase family. Aldo/keto reductase 2 subfamily.</text>
</comment>
<accession>A0A7X1ZF64</accession>
<keyword evidence="7" id="KW-1185">Reference proteome</keyword>
<keyword evidence="1" id="KW-0521">NADP</keyword>
<dbReference type="GO" id="GO:0016491">
    <property type="term" value="F:oxidoreductase activity"/>
    <property type="evidence" value="ECO:0007669"/>
    <property type="project" value="UniProtKB-KW"/>
</dbReference>
<dbReference type="OrthoDB" id="9773828at2"/>
<dbReference type="RefSeq" id="WP_153343808.1">
    <property type="nucleotide sequence ID" value="NZ_WIVE01000028.1"/>
</dbReference>
<gene>
    <name evidence="6" type="ORF">GHC57_10215</name>
</gene>
<dbReference type="PANTHER" id="PTHR43364">
    <property type="entry name" value="NADH-SPECIFIC METHYLGLYOXAL REDUCTASE-RELATED"/>
    <property type="match status" value="1"/>
</dbReference>
<dbReference type="FunFam" id="3.20.20.100:FF:000005">
    <property type="entry name" value="NADP(H)-dependent aldo-keto reductase"/>
    <property type="match status" value="1"/>
</dbReference>